<feature type="compositionally biased region" description="Polar residues" evidence="1">
    <location>
        <begin position="603"/>
        <end position="615"/>
    </location>
</feature>
<accession>A0A2T5J0C2</accession>
<dbReference type="EMBL" id="QAON01000005">
    <property type="protein sequence ID" value="PTQ89792.1"/>
    <property type="molecule type" value="Genomic_DNA"/>
</dbReference>
<comment type="caution">
    <text evidence="2">The sequence shown here is derived from an EMBL/GenBank/DDBJ whole genome shotgun (WGS) entry which is preliminary data.</text>
</comment>
<gene>
    <name evidence="2" type="ORF">C8N29_105117</name>
</gene>
<name>A0A2T5J0C2_9GAMM</name>
<evidence type="ECO:0008006" key="4">
    <source>
        <dbReference type="Google" id="ProtNLM"/>
    </source>
</evidence>
<dbReference type="AlphaFoldDB" id="A0A2T5J0C2"/>
<dbReference type="RefSeq" id="WP_107865307.1">
    <property type="nucleotide sequence ID" value="NZ_QAON01000005.1"/>
</dbReference>
<dbReference type="Proteomes" id="UP000244223">
    <property type="component" value="Unassembled WGS sequence"/>
</dbReference>
<evidence type="ECO:0000313" key="3">
    <source>
        <dbReference type="Proteomes" id="UP000244223"/>
    </source>
</evidence>
<proteinExistence type="predicted"/>
<dbReference type="OrthoDB" id="38641at2"/>
<feature type="region of interest" description="Disordered" evidence="1">
    <location>
        <begin position="582"/>
        <end position="615"/>
    </location>
</feature>
<reference evidence="2 3" key="1">
    <citation type="submission" date="2018-04" db="EMBL/GenBank/DDBJ databases">
        <title>Genomic Encyclopedia of Archaeal and Bacterial Type Strains, Phase II (KMG-II): from individual species to whole genera.</title>
        <authorList>
            <person name="Goeker M."/>
        </authorList>
    </citation>
    <scope>NUCLEOTIDE SEQUENCE [LARGE SCALE GENOMIC DNA]</scope>
    <source>
        <strain evidence="2 3">DSM 5822</strain>
    </source>
</reference>
<organism evidence="2 3">
    <name type="scientific">Agitococcus lubricus</name>
    <dbReference type="NCBI Taxonomy" id="1077255"/>
    <lineage>
        <taxon>Bacteria</taxon>
        <taxon>Pseudomonadati</taxon>
        <taxon>Pseudomonadota</taxon>
        <taxon>Gammaproteobacteria</taxon>
        <taxon>Moraxellales</taxon>
        <taxon>Moraxellaceae</taxon>
        <taxon>Agitococcus</taxon>
    </lineage>
</organism>
<protein>
    <recommendedName>
        <fullName evidence="4">Tail length tape measure protein</fullName>
    </recommendedName>
</protein>
<sequence>MAGVQIGALHVSLSADSAAFDQNMQQAQETADEAMSSIGDNAKKLAGVLAGLFVVDEIKTRIKEQIDYADGLADIAARANSTAEALSAMEYALHFNDATLEDYTGGLQKLALNMDAAAQGSKAQAELFDTLGIKLREQDGQMRNAADVMLDISDVLAGMNDGATKTALAMDLLGKSAGPALLPHLSQGSEAIKELTAEAEKFNLVVSTDASNAAGQINDSLDKLSFAATGTWRVMATQLSPVLGAISENMLKGAQDTKIMESAAWAISTAIKVMYTGFKASVIELEYFGDVIGKISAMAAMAAQGDFAKAKEIWNDNTGNIKATNKLLALGNIWQDTAKKASISAEEQAAAAEKAANTLKIEQQLAALRAAQGGQKGEKSKDNFQYGGLQLAQDEYQGIVNAENLSIFDFNAQEEVAAAQFGDMIDSMLVELDAAQVIADAQWQEFIDSEMVAMDAANVYKLNAQNDFVAAFIQGDLDRVNAVVTNGDKELEARKAQMQATVGFFNQGLAQMAQGQGKAAKAAQAIQKAQALYEIGVNTYRAAMGAYSALAPIPFVGPALGVAAAAAAIAFGGSMAQGVLSGGGSPSVAGGAPPALPASSSPTSQAEQRAEQPTLTTYVRIPEDAILTGRKMLDFIDEAMGDGKQLNNLRFIPA</sequence>
<evidence type="ECO:0000256" key="1">
    <source>
        <dbReference type="SAM" id="MobiDB-lite"/>
    </source>
</evidence>
<evidence type="ECO:0000313" key="2">
    <source>
        <dbReference type="EMBL" id="PTQ89792.1"/>
    </source>
</evidence>
<keyword evidence="3" id="KW-1185">Reference proteome</keyword>
<feature type="compositionally biased region" description="Low complexity" evidence="1">
    <location>
        <begin position="586"/>
        <end position="602"/>
    </location>
</feature>